<evidence type="ECO:0000259" key="1">
    <source>
        <dbReference type="Pfam" id="PF02627"/>
    </source>
</evidence>
<dbReference type="NCBIfam" id="TIGR00778">
    <property type="entry name" value="ahpD_dom"/>
    <property type="match status" value="1"/>
</dbReference>
<dbReference type="InterPro" id="IPR029032">
    <property type="entry name" value="AhpD-like"/>
</dbReference>
<feature type="domain" description="Carboxymuconolactone decarboxylase-like" evidence="1">
    <location>
        <begin position="41"/>
        <end position="116"/>
    </location>
</feature>
<dbReference type="PANTHER" id="PTHR35446:SF3">
    <property type="entry name" value="CMD DOMAIN-CONTAINING PROTEIN"/>
    <property type="match status" value="1"/>
</dbReference>
<organism evidence="2 3">
    <name type="scientific">Paraburkholderia phenazinium</name>
    <dbReference type="NCBI Taxonomy" id="60549"/>
    <lineage>
        <taxon>Bacteria</taxon>
        <taxon>Pseudomonadati</taxon>
        <taxon>Pseudomonadota</taxon>
        <taxon>Betaproteobacteria</taxon>
        <taxon>Burkholderiales</taxon>
        <taxon>Burkholderiaceae</taxon>
        <taxon>Paraburkholderia</taxon>
    </lineage>
</organism>
<dbReference type="InterPro" id="IPR004675">
    <property type="entry name" value="AhpD_core"/>
</dbReference>
<dbReference type="OrthoDB" id="3667834at2"/>
<dbReference type="AlphaFoldDB" id="A0A1N6KCW3"/>
<dbReference type="InterPro" id="IPR003779">
    <property type="entry name" value="CMD-like"/>
</dbReference>
<dbReference type="Pfam" id="PF02627">
    <property type="entry name" value="CMD"/>
    <property type="match status" value="1"/>
</dbReference>
<evidence type="ECO:0000313" key="3">
    <source>
        <dbReference type="Proteomes" id="UP000184693"/>
    </source>
</evidence>
<dbReference type="SUPFAM" id="SSF69118">
    <property type="entry name" value="AhpD-like"/>
    <property type="match status" value="1"/>
</dbReference>
<dbReference type="Proteomes" id="UP000184693">
    <property type="component" value="Unassembled WGS sequence"/>
</dbReference>
<evidence type="ECO:0000313" key="2">
    <source>
        <dbReference type="EMBL" id="SIO54408.1"/>
    </source>
</evidence>
<dbReference type="InterPro" id="IPR010195">
    <property type="entry name" value="Uncharacterised_peroxidase-rel"/>
</dbReference>
<dbReference type="RefSeq" id="WP_074268582.1">
    <property type="nucleotide sequence ID" value="NZ_FSRM01000002.1"/>
</dbReference>
<name>A0A1N6KCW3_9BURK</name>
<proteinExistence type="predicted"/>
<sequence length="180" mass="19252">MTRIALPTDEQIPAASRPVVDAITKQLKMTPNLFRIMALSPNALNGWAGLQGALAKTLDTKLRDGIALAVSQVNGCQYCLSAHSHVASTLANIDDDEIRLNRAGQSSTPKTAAAVTFAKKLMETHGKVSEDDLQAVRAAGFTDANIVEIIALSAQFLLTNFVNNAFDTEIDFPVVETEIG</sequence>
<dbReference type="PANTHER" id="PTHR35446">
    <property type="entry name" value="SI:CH211-175M2.5"/>
    <property type="match status" value="1"/>
</dbReference>
<keyword evidence="2" id="KW-0575">Peroxidase</keyword>
<dbReference type="NCBIfam" id="TIGR01926">
    <property type="entry name" value="peroxid_rel"/>
    <property type="match status" value="1"/>
</dbReference>
<accession>A0A1N6KCW3</accession>
<dbReference type="EMBL" id="FSRM01000002">
    <property type="protein sequence ID" value="SIO54408.1"/>
    <property type="molecule type" value="Genomic_DNA"/>
</dbReference>
<dbReference type="Gene3D" id="1.20.1290.10">
    <property type="entry name" value="AhpD-like"/>
    <property type="match status" value="1"/>
</dbReference>
<gene>
    <name evidence="2" type="ORF">SAMN05444168_6827</name>
</gene>
<protein>
    <submittedName>
        <fullName evidence="2">Uncharacterized peroxidase-related enzyme</fullName>
    </submittedName>
</protein>
<reference evidence="2 3" key="1">
    <citation type="submission" date="2016-11" db="EMBL/GenBank/DDBJ databases">
        <authorList>
            <person name="Jaros S."/>
            <person name="Januszkiewicz K."/>
            <person name="Wedrychowicz H."/>
        </authorList>
    </citation>
    <scope>NUCLEOTIDE SEQUENCE [LARGE SCALE GENOMIC DNA]</scope>
    <source>
        <strain evidence="2 3">GAS86</strain>
    </source>
</reference>
<dbReference type="GO" id="GO:0051920">
    <property type="term" value="F:peroxiredoxin activity"/>
    <property type="evidence" value="ECO:0007669"/>
    <property type="project" value="InterPro"/>
</dbReference>
<keyword evidence="2" id="KW-0560">Oxidoreductase</keyword>